<evidence type="ECO:0000313" key="4">
    <source>
        <dbReference type="EMBL" id="KFM63402.1"/>
    </source>
</evidence>
<dbReference type="Gene3D" id="3.40.50.300">
    <property type="entry name" value="P-loop containing nucleotide triphosphate hydrolases"/>
    <property type="match status" value="1"/>
</dbReference>
<dbReference type="InterPro" id="IPR027417">
    <property type="entry name" value="P-loop_NTPase"/>
</dbReference>
<dbReference type="InterPro" id="IPR000863">
    <property type="entry name" value="Sulfotransferase_dom"/>
</dbReference>
<dbReference type="SUPFAM" id="SSF52540">
    <property type="entry name" value="P-loop containing nucleoside triphosphate hydrolases"/>
    <property type="match status" value="1"/>
</dbReference>
<evidence type="ECO:0000313" key="5">
    <source>
        <dbReference type="Proteomes" id="UP000054359"/>
    </source>
</evidence>
<dbReference type="EMBL" id="KK114820">
    <property type="protein sequence ID" value="KFM63402.1"/>
    <property type="molecule type" value="Genomic_DNA"/>
</dbReference>
<gene>
    <name evidence="4" type="ORF">X975_17456</name>
</gene>
<feature type="non-terminal residue" evidence="4">
    <location>
        <position position="292"/>
    </location>
</feature>
<evidence type="ECO:0000256" key="2">
    <source>
        <dbReference type="ARBA" id="ARBA00022679"/>
    </source>
</evidence>
<dbReference type="OMA" id="WHEASTK"/>
<sequence>MAVVDKNASIPYAVFRDFYVPVHNTFFGQAADYNPKVGDKFIVSYPKCGTTWMQHIVYLLHNRGRPAEDHGKVLSAIPFVEQDGFPNGDRPYLALKYHLPFRLIPYSNKAKYIYVARNPKDACVSYYHFLKPLPRYHIKSFDEFFEAFLSGQIPYGHIIDHIQEWYEKRNLPNVFFTTYESLSNKTEETILDIAEFLGFHELPENIIQDVVNHSSFKFMKNLVDGDFMKQYLRSSTGYNGNENRCLSGDLEPRMMRKGVTGDWKNYFSEEQSKRMDECIRTRNANLIKIWED</sequence>
<reference evidence="4 5" key="1">
    <citation type="submission" date="2013-11" db="EMBL/GenBank/DDBJ databases">
        <title>Genome sequencing of Stegodyphus mimosarum.</title>
        <authorList>
            <person name="Bechsgaard J."/>
        </authorList>
    </citation>
    <scope>NUCLEOTIDE SEQUENCE [LARGE SCALE GENOMIC DNA]</scope>
</reference>
<keyword evidence="5" id="KW-1185">Reference proteome</keyword>
<dbReference type="Pfam" id="PF00685">
    <property type="entry name" value="Sulfotransfer_1"/>
    <property type="match status" value="1"/>
</dbReference>
<dbReference type="AlphaFoldDB" id="A0A087TE63"/>
<feature type="domain" description="Sulfotransferase" evidence="3">
    <location>
        <begin position="39"/>
        <end position="281"/>
    </location>
</feature>
<comment type="similarity">
    <text evidence="1">Belongs to the sulfotransferase 1 family.</text>
</comment>
<name>A0A087TE63_STEMI</name>
<keyword evidence="2 4" id="KW-0808">Transferase</keyword>
<dbReference type="STRING" id="407821.A0A087TE63"/>
<dbReference type="OrthoDB" id="205623at2759"/>
<dbReference type="Proteomes" id="UP000054359">
    <property type="component" value="Unassembled WGS sequence"/>
</dbReference>
<evidence type="ECO:0000256" key="1">
    <source>
        <dbReference type="ARBA" id="ARBA00005771"/>
    </source>
</evidence>
<dbReference type="PANTHER" id="PTHR11783">
    <property type="entry name" value="SULFOTRANSFERASE SULT"/>
    <property type="match status" value="1"/>
</dbReference>
<dbReference type="GO" id="GO:0008146">
    <property type="term" value="F:sulfotransferase activity"/>
    <property type="evidence" value="ECO:0007669"/>
    <property type="project" value="InterPro"/>
</dbReference>
<accession>A0A087TE63</accession>
<evidence type="ECO:0000259" key="3">
    <source>
        <dbReference type="Pfam" id="PF00685"/>
    </source>
</evidence>
<proteinExistence type="inferred from homology"/>
<protein>
    <submittedName>
        <fullName evidence="4">Estrogen sulfotransferase, testis isoform</fullName>
    </submittedName>
</protein>
<organism evidence="4 5">
    <name type="scientific">Stegodyphus mimosarum</name>
    <name type="common">African social velvet spider</name>
    <dbReference type="NCBI Taxonomy" id="407821"/>
    <lineage>
        <taxon>Eukaryota</taxon>
        <taxon>Metazoa</taxon>
        <taxon>Ecdysozoa</taxon>
        <taxon>Arthropoda</taxon>
        <taxon>Chelicerata</taxon>
        <taxon>Arachnida</taxon>
        <taxon>Araneae</taxon>
        <taxon>Araneomorphae</taxon>
        <taxon>Entelegynae</taxon>
        <taxon>Eresoidea</taxon>
        <taxon>Eresidae</taxon>
        <taxon>Stegodyphus</taxon>
    </lineage>
</organism>